<keyword evidence="2" id="KW-1185">Reference proteome</keyword>
<name>A0ABQ9JL35_9CUCU</name>
<comment type="caution">
    <text evidence="1">The sequence shown here is derived from an EMBL/GenBank/DDBJ whole genome shotgun (WGS) entry which is preliminary data.</text>
</comment>
<evidence type="ECO:0008006" key="3">
    <source>
        <dbReference type="Google" id="ProtNLM"/>
    </source>
</evidence>
<organism evidence="1 2">
    <name type="scientific">Molorchus minor</name>
    <dbReference type="NCBI Taxonomy" id="1323400"/>
    <lineage>
        <taxon>Eukaryota</taxon>
        <taxon>Metazoa</taxon>
        <taxon>Ecdysozoa</taxon>
        <taxon>Arthropoda</taxon>
        <taxon>Hexapoda</taxon>
        <taxon>Insecta</taxon>
        <taxon>Pterygota</taxon>
        <taxon>Neoptera</taxon>
        <taxon>Endopterygota</taxon>
        <taxon>Coleoptera</taxon>
        <taxon>Polyphaga</taxon>
        <taxon>Cucujiformia</taxon>
        <taxon>Chrysomeloidea</taxon>
        <taxon>Cerambycidae</taxon>
        <taxon>Lamiinae</taxon>
        <taxon>Monochamini</taxon>
        <taxon>Molorchus</taxon>
    </lineage>
</organism>
<proteinExistence type="predicted"/>
<dbReference type="Proteomes" id="UP001162164">
    <property type="component" value="Unassembled WGS sequence"/>
</dbReference>
<protein>
    <recommendedName>
        <fullName evidence="3">Reverse transcriptase</fullName>
    </recommendedName>
</protein>
<reference evidence="1" key="1">
    <citation type="journal article" date="2023" name="Insect Mol. Biol.">
        <title>Genome sequencing provides insights into the evolution of gene families encoding plant cell wall-degrading enzymes in longhorned beetles.</title>
        <authorList>
            <person name="Shin N.R."/>
            <person name="Okamura Y."/>
            <person name="Kirsch R."/>
            <person name="Pauchet Y."/>
        </authorList>
    </citation>
    <scope>NUCLEOTIDE SEQUENCE</scope>
    <source>
        <strain evidence="1">MMC_N1</strain>
    </source>
</reference>
<gene>
    <name evidence="1" type="ORF">NQ317_019095</name>
</gene>
<sequence length="198" mass="23315">MSLRVACAYRTVSTGVAAVIAGMIPIDLKIEERNRIRAYRLEGEETEEARARARAETLQKWQERWERDPKGQWTHKLIQNVRGWVNRKEGETEYETTQFLTGHGNFGTYLHRIGKKPNDLCLYCEARDSPEHTMFECDRWTRERQEINAILGTVGTPENLIELITIDGKKWKRTMEKVKMIMKIKEQDYRAIETIERN</sequence>
<dbReference type="EMBL" id="JAPWTJ010000412">
    <property type="protein sequence ID" value="KAJ8978659.1"/>
    <property type="molecule type" value="Genomic_DNA"/>
</dbReference>
<accession>A0ABQ9JL35</accession>
<evidence type="ECO:0000313" key="2">
    <source>
        <dbReference type="Proteomes" id="UP001162164"/>
    </source>
</evidence>
<evidence type="ECO:0000313" key="1">
    <source>
        <dbReference type="EMBL" id="KAJ8978659.1"/>
    </source>
</evidence>